<dbReference type="AlphaFoldDB" id="A0A0E0AKF2"/>
<dbReference type="Gramene" id="OGLUM07G15590.2">
    <property type="protein sequence ID" value="OGLUM07G15590.2"/>
    <property type="gene ID" value="OGLUM07G15590"/>
</dbReference>
<feature type="region of interest" description="Disordered" evidence="1">
    <location>
        <begin position="41"/>
        <end position="123"/>
    </location>
</feature>
<reference evidence="2" key="1">
    <citation type="submission" date="2015-04" db="UniProtKB">
        <authorList>
            <consortium name="EnsemblPlants"/>
        </authorList>
    </citation>
    <scope>IDENTIFICATION</scope>
</reference>
<evidence type="ECO:0000313" key="3">
    <source>
        <dbReference type="Proteomes" id="UP000026961"/>
    </source>
</evidence>
<accession>A0A0E0AKF2</accession>
<name>A0A0E0AKF2_9ORYZ</name>
<keyword evidence="3" id="KW-1185">Reference proteome</keyword>
<sequence length="195" mass="22306">LYQSRSSFAALRRVPRSIRRRQSLPPARSYRRSGLRLCRSLDRRLHRPSSRLPLPVPPPKPYRRPPGRSPSPTTTPRADRPLPPPRVASHRSPSRHQRSRVDLLRAPLQWPDPDRRRAPATNDGALPYFVGNCSSNLLLGRRRGSSPSPRLADLQRQRESTWPCILFSTLTNRDICRLGPSPIGYWSTSWVLGVY</sequence>
<evidence type="ECO:0000256" key="1">
    <source>
        <dbReference type="SAM" id="MobiDB-lite"/>
    </source>
</evidence>
<organism evidence="2">
    <name type="scientific">Oryza glumipatula</name>
    <dbReference type="NCBI Taxonomy" id="40148"/>
    <lineage>
        <taxon>Eukaryota</taxon>
        <taxon>Viridiplantae</taxon>
        <taxon>Streptophyta</taxon>
        <taxon>Embryophyta</taxon>
        <taxon>Tracheophyta</taxon>
        <taxon>Spermatophyta</taxon>
        <taxon>Magnoliopsida</taxon>
        <taxon>Liliopsida</taxon>
        <taxon>Poales</taxon>
        <taxon>Poaceae</taxon>
        <taxon>BOP clade</taxon>
        <taxon>Oryzoideae</taxon>
        <taxon>Oryzeae</taxon>
        <taxon>Oryzinae</taxon>
        <taxon>Oryza</taxon>
    </lineage>
</organism>
<feature type="compositionally biased region" description="Basic residues" evidence="1">
    <location>
        <begin position="88"/>
        <end position="98"/>
    </location>
</feature>
<dbReference type="HOGENOM" id="CLU_1543983_0_0_1"/>
<reference evidence="2" key="2">
    <citation type="submission" date="2018-05" db="EMBL/GenBank/DDBJ databases">
        <title>OgluRS3 (Oryza glumaepatula Reference Sequence Version 3).</title>
        <authorList>
            <person name="Zhang J."/>
            <person name="Kudrna D."/>
            <person name="Lee S."/>
            <person name="Talag J."/>
            <person name="Welchert J."/>
            <person name="Wing R.A."/>
        </authorList>
    </citation>
    <scope>NUCLEOTIDE SEQUENCE [LARGE SCALE GENOMIC DNA]</scope>
</reference>
<evidence type="ECO:0000313" key="2">
    <source>
        <dbReference type="EnsemblPlants" id="OGLUM07G15590.2"/>
    </source>
</evidence>
<protein>
    <submittedName>
        <fullName evidence="2">Uncharacterized protein</fullName>
    </submittedName>
</protein>
<dbReference type="Proteomes" id="UP000026961">
    <property type="component" value="Chromosome 7"/>
</dbReference>
<proteinExistence type="predicted"/>
<dbReference type="EnsemblPlants" id="OGLUM07G15590.2">
    <property type="protein sequence ID" value="OGLUM07G15590.2"/>
    <property type="gene ID" value="OGLUM07G15590"/>
</dbReference>